<dbReference type="CDD" id="cd16917">
    <property type="entry name" value="HATPase_UhpB-NarQ-NarX-like"/>
    <property type="match status" value="1"/>
</dbReference>
<evidence type="ECO:0000313" key="22">
    <source>
        <dbReference type="Proteomes" id="UP000316639"/>
    </source>
</evidence>
<keyword evidence="19" id="KW-0812">Transmembrane</keyword>
<evidence type="ECO:0000256" key="2">
    <source>
        <dbReference type="ARBA" id="ARBA00001966"/>
    </source>
</evidence>
<keyword evidence="19" id="KW-0472">Membrane</keyword>
<keyword evidence="8" id="KW-0597">Phosphoprotein</keyword>
<dbReference type="Gene3D" id="1.20.5.1930">
    <property type="match status" value="1"/>
</dbReference>
<evidence type="ECO:0000256" key="7">
    <source>
        <dbReference type="ARBA" id="ARBA00022490"/>
    </source>
</evidence>
<reference evidence="21 22" key="1">
    <citation type="submission" date="2019-07" db="EMBL/GenBank/DDBJ databases">
        <title>Lentzea xizangensis sp. nov., isolated from Qinghai-Tibetan Plateau Soils.</title>
        <authorList>
            <person name="Huang J."/>
        </authorList>
    </citation>
    <scope>NUCLEOTIDE SEQUENCE [LARGE SCALE GENOMIC DNA]</scope>
    <source>
        <strain evidence="21 22">FXJ1.1311</strain>
    </source>
</reference>
<evidence type="ECO:0000256" key="1">
    <source>
        <dbReference type="ARBA" id="ARBA00000085"/>
    </source>
</evidence>
<evidence type="ECO:0000256" key="18">
    <source>
        <dbReference type="ARBA" id="ARBA00030800"/>
    </source>
</evidence>
<dbReference type="InterPro" id="IPR036890">
    <property type="entry name" value="HATPase_C_sf"/>
</dbReference>
<evidence type="ECO:0000313" key="21">
    <source>
        <dbReference type="EMBL" id="TWP50706.1"/>
    </source>
</evidence>
<name>A0A563ESQ9_9PSEU</name>
<dbReference type="GO" id="GO:0005737">
    <property type="term" value="C:cytoplasm"/>
    <property type="evidence" value="ECO:0007669"/>
    <property type="project" value="UniProtKB-SubCell"/>
</dbReference>
<accession>A0A563ESQ9</accession>
<keyword evidence="6" id="KW-0004">4Fe-4S</keyword>
<evidence type="ECO:0000259" key="20">
    <source>
        <dbReference type="PROSITE" id="PS50109"/>
    </source>
</evidence>
<evidence type="ECO:0000256" key="15">
    <source>
        <dbReference type="ARBA" id="ARBA00023012"/>
    </source>
</evidence>
<keyword evidence="22" id="KW-1185">Reference proteome</keyword>
<feature type="transmembrane region" description="Helical" evidence="19">
    <location>
        <begin position="71"/>
        <end position="97"/>
    </location>
</feature>
<dbReference type="InterPro" id="IPR011712">
    <property type="entry name" value="Sig_transdc_His_kin_sub3_dim/P"/>
</dbReference>
<dbReference type="GO" id="GO:0051539">
    <property type="term" value="F:4 iron, 4 sulfur cluster binding"/>
    <property type="evidence" value="ECO:0007669"/>
    <property type="project" value="UniProtKB-KW"/>
</dbReference>
<evidence type="ECO:0000256" key="6">
    <source>
        <dbReference type="ARBA" id="ARBA00022485"/>
    </source>
</evidence>
<organism evidence="21 22">
    <name type="scientific">Lentzea tibetensis</name>
    <dbReference type="NCBI Taxonomy" id="2591470"/>
    <lineage>
        <taxon>Bacteria</taxon>
        <taxon>Bacillati</taxon>
        <taxon>Actinomycetota</taxon>
        <taxon>Actinomycetes</taxon>
        <taxon>Pseudonocardiales</taxon>
        <taxon>Pseudonocardiaceae</taxon>
        <taxon>Lentzea</taxon>
    </lineage>
</organism>
<dbReference type="InterPro" id="IPR005467">
    <property type="entry name" value="His_kinase_dom"/>
</dbReference>
<feature type="transmembrane region" description="Helical" evidence="19">
    <location>
        <begin position="134"/>
        <end position="155"/>
    </location>
</feature>
<keyword evidence="15" id="KW-0902">Two-component regulatory system</keyword>
<evidence type="ECO:0000256" key="10">
    <source>
        <dbReference type="ARBA" id="ARBA00022723"/>
    </source>
</evidence>
<evidence type="ECO:0000256" key="17">
    <source>
        <dbReference type="ARBA" id="ARBA00024827"/>
    </source>
</evidence>
<dbReference type="Proteomes" id="UP000316639">
    <property type="component" value="Unassembled WGS sequence"/>
</dbReference>
<dbReference type="GO" id="GO:0005524">
    <property type="term" value="F:ATP binding"/>
    <property type="evidence" value="ECO:0007669"/>
    <property type="project" value="UniProtKB-KW"/>
</dbReference>
<evidence type="ECO:0000256" key="13">
    <source>
        <dbReference type="ARBA" id="ARBA00022840"/>
    </source>
</evidence>
<evidence type="ECO:0000256" key="8">
    <source>
        <dbReference type="ARBA" id="ARBA00022553"/>
    </source>
</evidence>
<dbReference type="GO" id="GO:0046983">
    <property type="term" value="F:protein dimerization activity"/>
    <property type="evidence" value="ECO:0007669"/>
    <property type="project" value="InterPro"/>
</dbReference>
<dbReference type="Pfam" id="PF07730">
    <property type="entry name" value="HisKA_3"/>
    <property type="match status" value="1"/>
</dbReference>
<dbReference type="PROSITE" id="PS50109">
    <property type="entry name" value="HIS_KIN"/>
    <property type="match status" value="1"/>
</dbReference>
<dbReference type="EC" id="2.7.13.3" evidence="4"/>
<evidence type="ECO:0000256" key="16">
    <source>
        <dbReference type="ARBA" id="ARBA00023014"/>
    </source>
</evidence>
<comment type="caution">
    <text evidence="21">The sequence shown here is derived from an EMBL/GenBank/DDBJ whole genome shotgun (WGS) entry which is preliminary data.</text>
</comment>
<dbReference type="EMBL" id="VOBR01000011">
    <property type="protein sequence ID" value="TWP50706.1"/>
    <property type="molecule type" value="Genomic_DNA"/>
</dbReference>
<dbReference type="SUPFAM" id="SSF55874">
    <property type="entry name" value="ATPase domain of HSP90 chaperone/DNA topoisomerase II/histidine kinase"/>
    <property type="match status" value="1"/>
</dbReference>
<evidence type="ECO:0000256" key="5">
    <source>
        <dbReference type="ARBA" id="ARBA00017322"/>
    </source>
</evidence>
<dbReference type="AlphaFoldDB" id="A0A563ESQ9"/>
<dbReference type="GO" id="GO:0000155">
    <property type="term" value="F:phosphorelay sensor kinase activity"/>
    <property type="evidence" value="ECO:0007669"/>
    <property type="project" value="InterPro"/>
</dbReference>
<keyword evidence="14" id="KW-0408">Iron</keyword>
<keyword evidence="19" id="KW-1133">Transmembrane helix</keyword>
<dbReference type="InterPro" id="IPR003594">
    <property type="entry name" value="HATPase_dom"/>
</dbReference>
<feature type="transmembrane region" description="Helical" evidence="19">
    <location>
        <begin position="12"/>
        <end position="30"/>
    </location>
</feature>
<comment type="subcellular location">
    <subcellularLocation>
        <location evidence="3">Cytoplasm</location>
    </subcellularLocation>
</comment>
<feature type="domain" description="Histidine kinase" evidence="20">
    <location>
        <begin position="301"/>
        <end position="389"/>
    </location>
</feature>
<evidence type="ECO:0000256" key="12">
    <source>
        <dbReference type="ARBA" id="ARBA00022777"/>
    </source>
</evidence>
<evidence type="ECO:0000256" key="14">
    <source>
        <dbReference type="ARBA" id="ARBA00023004"/>
    </source>
</evidence>
<evidence type="ECO:0000256" key="19">
    <source>
        <dbReference type="SAM" id="Phobius"/>
    </source>
</evidence>
<keyword evidence="7" id="KW-0963">Cytoplasm</keyword>
<dbReference type="SMART" id="SM00387">
    <property type="entry name" value="HATPase_c"/>
    <property type="match status" value="1"/>
</dbReference>
<dbReference type="Pfam" id="PF02518">
    <property type="entry name" value="HATPase_c"/>
    <property type="match status" value="1"/>
</dbReference>
<comment type="catalytic activity">
    <reaction evidence="1">
        <text>ATP + protein L-histidine = ADP + protein N-phospho-L-histidine.</text>
        <dbReference type="EC" id="2.7.13.3"/>
    </reaction>
</comment>
<dbReference type="RefSeq" id="WP_146353426.1">
    <property type="nucleotide sequence ID" value="NZ_VOBR01000011.1"/>
</dbReference>
<keyword evidence="9" id="KW-0808">Transferase</keyword>
<keyword evidence="11" id="KW-0547">Nucleotide-binding</keyword>
<dbReference type="PRINTS" id="PR00344">
    <property type="entry name" value="BCTRLSENSOR"/>
</dbReference>
<sequence>MTSVHVWDRTRIGWHLAFGVFVLVGVVLVVADSQVSGGRRAIVLALLAVLCASYARFGARALNREPQGQVYVAAAIALTITMYALVPVMAVLLFALYPQIWSLLPTRRAVAATAVTSLSVGAVVLVQGDFTEDAVGWASFIVISLFPSILLGLWITRIIEQSHERARLVAELDTTRAELARVSHEAGVLAERERLAKDLHDTLAQGSTSVLLLLQAARKALHGDMSRCEQHLVLAEETTRENLREIRSLVAALTPAELDGASLPAALERLTSRIGRELDVAATMTTTGEHRRLAPDCEVALLRVTQEALANVRKHAEATTVSVSLDYSPDDVRLSVTDDGRGFAPSARLAGGFGLDGLRSRVRHAGGSLDIHTSPGNGVTVLVRLPAGG</sequence>
<dbReference type="OrthoDB" id="227596at2"/>
<keyword evidence="16" id="KW-0411">Iron-sulfur</keyword>
<evidence type="ECO:0000256" key="4">
    <source>
        <dbReference type="ARBA" id="ARBA00012438"/>
    </source>
</evidence>
<proteinExistence type="predicted"/>
<comment type="cofactor">
    <cofactor evidence="2">
        <name>[4Fe-4S] cluster</name>
        <dbReference type="ChEBI" id="CHEBI:49883"/>
    </cofactor>
</comment>
<dbReference type="PANTHER" id="PTHR24421">
    <property type="entry name" value="NITRATE/NITRITE SENSOR PROTEIN NARX-RELATED"/>
    <property type="match status" value="1"/>
</dbReference>
<gene>
    <name evidence="21" type="ORF">FKR81_19040</name>
</gene>
<evidence type="ECO:0000256" key="3">
    <source>
        <dbReference type="ARBA" id="ARBA00004496"/>
    </source>
</evidence>
<feature type="transmembrane region" description="Helical" evidence="19">
    <location>
        <begin position="109"/>
        <end position="128"/>
    </location>
</feature>
<feature type="transmembrane region" description="Helical" evidence="19">
    <location>
        <begin position="42"/>
        <end position="59"/>
    </location>
</feature>
<dbReference type="Gene3D" id="3.30.565.10">
    <property type="entry name" value="Histidine kinase-like ATPase, C-terminal domain"/>
    <property type="match status" value="1"/>
</dbReference>
<dbReference type="PANTHER" id="PTHR24421:SF10">
    <property type="entry name" value="NITRATE_NITRITE SENSOR PROTEIN NARQ"/>
    <property type="match status" value="1"/>
</dbReference>
<dbReference type="InterPro" id="IPR004358">
    <property type="entry name" value="Sig_transdc_His_kin-like_C"/>
</dbReference>
<keyword evidence="10" id="KW-0479">Metal-binding</keyword>
<keyword evidence="12 21" id="KW-0418">Kinase</keyword>
<dbReference type="InterPro" id="IPR017205">
    <property type="entry name" value="Sig_transdc_His_kinase_ChrS"/>
</dbReference>
<comment type="function">
    <text evidence="17">Member of the two-component regulatory system NreB/NreC involved in the control of dissimilatory nitrate/nitrite reduction in response to oxygen. NreB functions as a direct oxygen sensor histidine kinase which is autophosphorylated, in the absence of oxygen, probably at the conserved histidine residue, and transfers its phosphate group probably to a conserved aspartate residue of NreC. NreB/NreC activates the expression of the nitrate (narGHJI) and nitrite (nir) reductase operons, as well as the putative nitrate transporter gene narT.</text>
</comment>
<evidence type="ECO:0000256" key="9">
    <source>
        <dbReference type="ARBA" id="ARBA00022679"/>
    </source>
</evidence>
<dbReference type="InterPro" id="IPR050482">
    <property type="entry name" value="Sensor_HK_TwoCompSys"/>
</dbReference>
<evidence type="ECO:0000256" key="11">
    <source>
        <dbReference type="ARBA" id="ARBA00022741"/>
    </source>
</evidence>
<dbReference type="PIRSF" id="PIRSF037434">
    <property type="entry name" value="STHK_ChrS"/>
    <property type="match status" value="1"/>
</dbReference>
<dbReference type="GO" id="GO:0046872">
    <property type="term" value="F:metal ion binding"/>
    <property type="evidence" value="ECO:0007669"/>
    <property type="project" value="UniProtKB-KW"/>
</dbReference>
<keyword evidence="13" id="KW-0067">ATP-binding</keyword>
<dbReference type="GO" id="GO:0016020">
    <property type="term" value="C:membrane"/>
    <property type="evidence" value="ECO:0007669"/>
    <property type="project" value="InterPro"/>
</dbReference>
<protein>
    <recommendedName>
        <fullName evidence="5">Oxygen sensor histidine kinase NreB</fullName>
        <ecNumber evidence="4">2.7.13.3</ecNumber>
    </recommendedName>
    <alternativeName>
        <fullName evidence="18">Nitrogen regulation protein B</fullName>
    </alternativeName>
</protein>